<name>A0A7S7M1U8_9BACT</name>
<gene>
    <name evidence="1" type="ORF">HUE87_04615</name>
</gene>
<dbReference type="RefSeq" id="WP_194367561.1">
    <property type="nucleotide sequence ID" value="NZ_CP054493.1"/>
</dbReference>
<sequence>MKLFYIILLCFNLFASEYKTDENTSLNFLNSISKYEINIGSGSDSDIYVFVDPLCSLSQKYITKIFEDKLLKSKNTYHIFLLELPRFESIEFIQYIYQSENPKSTLLDIMLNNNTFIDFDEFEANEKTLQIIDDISKFAKSLNIKLRPYFIFFDRDAKFCRDSEGVAPCLANEFNE</sequence>
<dbReference type="EMBL" id="CP054493">
    <property type="protein sequence ID" value="QOY55522.1"/>
    <property type="molecule type" value="Genomic_DNA"/>
</dbReference>
<evidence type="ECO:0000313" key="1">
    <source>
        <dbReference type="EMBL" id="QOY55522.1"/>
    </source>
</evidence>
<organism evidence="1 2">
    <name type="scientific">Candidatus Sulfurimonas marisnigri</name>
    <dbReference type="NCBI Taxonomy" id="2740405"/>
    <lineage>
        <taxon>Bacteria</taxon>
        <taxon>Pseudomonadati</taxon>
        <taxon>Campylobacterota</taxon>
        <taxon>Epsilonproteobacteria</taxon>
        <taxon>Campylobacterales</taxon>
        <taxon>Sulfurimonadaceae</taxon>
        <taxon>Sulfurimonas</taxon>
    </lineage>
</organism>
<reference evidence="1 2" key="1">
    <citation type="submission" date="2020-05" db="EMBL/GenBank/DDBJ databases">
        <title>Sulfurimonas marisnigri, sp. nov., and Sulfurimonas baltica, sp. nov., manganese oxide reducing chemolithoautotrophs of the class Epsilonproteobacteria isolated from the pelagic redoxclines of the Black and Baltic Seas and emended description of the genus Sulfurimonas.</title>
        <authorList>
            <person name="Henkel J.V."/>
            <person name="Laudan C."/>
            <person name="Werner J."/>
            <person name="Neu T."/>
            <person name="Plewe S."/>
            <person name="Sproer C."/>
            <person name="Bunk B."/>
            <person name="Schulz-Vogt H.N."/>
        </authorList>
    </citation>
    <scope>NUCLEOTIDE SEQUENCE [LARGE SCALE GENOMIC DNA]</scope>
    <source>
        <strain evidence="1 2">SoZ1</strain>
    </source>
</reference>
<keyword evidence="2" id="KW-1185">Reference proteome</keyword>
<proteinExistence type="predicted"/>
<dbReference type="SUPFAM" id="SSF52833">
    <property type="entry name" value="Thioredoxin-like"/>
    <property type="match status" value="1"/>
</dbReference>
<accession>A0A7S7M1U8</accession>
<dbReference type="Proteomes" id="UP000593836">
    <property type="component" value="Chromosome"/>
</dbReference>
<dbReference type="Gene3D" id="3.40.30.10">
    <property type="entry name" value="Glutaredoxin"/>
    <property type="match status" value="1"/>
</dbReference>
<dbReference type="AlphaFoldDB" id="A0A7S7M1U8"/>
<evidence type="ECO:0008006" key="3">
    <source>
        <dbReference type="Google" id="ProtNLM"/>
    </source>
</evidence>
<dbReference type="KEGG" id="smas:HUE87_04615"/>
<dbReference type="InterPro" id="IPR036249">
    <property type="entry name" value="Thioredoxin-like_sf"/>
</dbReference>
<evidence type="ECO:0000313" key="2">
    <source>
        <dbReference type="Proteomes" id="UP000593836"/>
    </source>
</evidence>
<protein>
    <recommendedName>
        <fullName evidence="3">Thioredoxin-like fold domain-containing protein</fullName>
    </recommendedName>
</protein>